<protein>
    <submittedName>
        <fullName evidence="1">Uncharacterized protein</fullName>
    </submittedName>
</protein>
<evidence type="ECO:0000313" key="2">
    <source>
        <dbReference type="Proteomes" id="UP000003688"/>
    </source>
</evidence>
<sequence>MSRDLKYPREWLERVPAVVFSSLQPGEIRLILHPGAGLASGGVPRDVPVAQIPPELRVPNTALWIHFDESWNIIRVWKREES</sequence>
<dbReference type="Proteomes" id="UP000003688">
    <property type="component" value="Unassembled WGS sequence"/>
</dbReference>
<accession>B9XP19</accession>
<dbReference type="RefSeq" id="WP_007417555.1">
    <property type="nucleotide sequence ID" value="NZ_ABOX02000044.1"/>
</dbReference>
<name>B9XP19_PEDPL</name>
<dbReference type="STRING" id="320771.Cflav_PD6118"/>
<dbReference type="EMBL" id="ABOX02000044">
    <property type="protein sequence ID" value="EEF58375.1"/>
    <property type="molecule type" value="Genomic_DNA"/>
</dbReference>
<proteinExistence type="predicted"/>
<organism evidence="1 2">
    <name type="scientific">Pedosphaera parvula (strain Ellin514)</name>
    <dbReference type="NCBI Taxonomy" id="320771"/>
    <lineage>
        <taxon>Bacteria</taxon>
        <taxon>Pseudomonadati</taxon>
        <taxon>Verrucomicrobiota</taxon>
        <taxon>Pedosphaerae</taxon>
        <taxon>Pedosphaerales</taxon>
        <taxon>Pedosphaeraceae</taxon>
        <taxon>Pedosphaera</taxon>
    </lineage>
</organism>
<reference evidence="1 2" key="1">
    <citation type="journal article" date="2011" name="J. Bacteriol.">
        <title>Genome sequence of 'Pedosphaera parvula' Ellin514, an aerobic Verrucomicrobial isolate from pasture soil.</title>
        <authorList>
            <person name="Kant R."/>
            <person name="van Passel M.W."/>
            <person name="Sangwan P."/>
            <person name="Palva A."/>
            <person name="Lucas S."/>
            <person name="Copeland A."/>
            <person name="Lapidus A."/>
            <person name="Glavina Del Rio T."/>
            <person name="Dalin E."/>
            <person name="Tice H."/>
            <person name="Bruce D."/>
            <person name="Goodwin L."/>
            <person name="Pitluck S."/>
            <person name="Chertkov O."/>
            <person name="Larimer F.W."/>
            <person name="Land M.L."/>
            <person name="Hauser L."/>
            <person name="Brettin T.S."/>
            <person name="Detter J.C."/>
            <person name="Han S."/>
            <person name="de Vos W.M."/>
            <person name="Janssen P.H."/>
            <person name="Smidt H."/>
        </authorList>
    </citation>
    <scope>NUCLEOTIDE SEQUENCE [LARGE SCALE GENOMIC DNA]</scope>
    <source>
        <strain evidence="1 2">Ellin514</strain>
    </source>
</reference>
<keyword evidence="2" id="KW-1185">Reference proteome</keyword>
<dbReference type="OrthoDB" id="289141at2"/>
<gene>
    <name evidence="1" type="ORF">Cflav_PD6118</name>
</gene>
<comment type="caution">
    <text evidence="1">The sequence shown here is derived from an EMBL/GenBank/DDBJ whole genome shotgun (WGS) entry which is preliminary data.</text>
</comment>
<evidence type="ECO:0000313" key="1">
    <source>
        <dbReference type="EMBL" id="EEF58375.1"/>
    </source>
</evidence>
<dbReference type="AlphaFoldDB" id="B9XP19"/>